<sequence length="38" mass="4222">MNNEVDPEKVGAEYKDGVLRITLPKVEAAIPRRIQITG</sequence>
<dbReference type="CDD" id="cd06464">
    <property type="entry name" value="ACD_sHsps-like"/>
    <property type="match status" value="1"/>
</dbReference>
<protein>
    <submittedName>
        <fullName evidence="4">Hsp20 family protein</fullName>
    </submittedName>
</protein>
<dbReference type="InterPro" id="IPR002068">
    <property type="entry name" value="A-crystallin/Hsp20_dom"/>
</dbReference>
<dbReference type="Proteomes" id="UP000741360">
    <property type="component" value="Unassembled WGS sequence"/>
</dbReference>
<name>A0A932GQT0_UNCTE</name>
<evidence type="ECO:0000259" key="3">
    <source>
        <dbReference type="PROSITE" id="PS01031"/>
    </source>
</evidence>
<comment type="caution">
    <text evidence="4">The sequence shown here is derived from an EMBL/GenBank/DDBJ whole genome shotgun (WGS) entry which is preliminary data.</text>
</comment>
<dbReference type="InterPro" id="IPR008978">
    <property type="entry name" value="HSP20-like_chaperone"/>
</dbReference>
<dbReference type="AlphaFoldDB" id="A0A932GQT0"/>
<comment type="similarity">
    <text evidence="1 2">Belongs to the small heat shock protein (HSP20) family.</text>
</comment>
<evidence type="ECO:0000256" key="2">
    <source>
        <dbReference type="RuleBase" id="RU003616"/>
    </source>
</evidence>
<dbReference type="Gene3D" id="2.60.40.790">
    <property type="match status" value="1"/>
</dbReference>
<dbReference type="EMBL" id="JACPSX010000200">
    <property type="protein sequence ID" value="MBI3015449.1"/>
    <property type="molecule type" value="Genomic_DNA"/>
</dbReference>
<evidence type="ECO:0000256" key="1">
    <source>
        <dbReference type="PROSITE-ProRule" id="PRU00285"/>
    </source>
</evidence>
<organism evidence="4 5">
    <name type="scientific">Tectimicrobiota bacterium</name>
    <dbReference type="NCBI Taxonomy" id="2528274"/>
    <lineage>
        <taxon>Bacteria</taxon>
        <taxon>Pseudomonadati</taxon>
        <taxon>Nitrospinota/Tectimicrobiota group</taxon>
        <taxon>Candidatus Tectimicrobiota</taxon>
    </lineage>
</organism>
<gene>
    <name evidence="4" type="ORF">HYY65_10395</name>
</gene>
<feature type="domain" description="SHSP" evidence="3">
    <location>
        <begin position="1"/>
        <end position="38"/>
    </location>
</feature>
<evidence type="ECO:0000313" key="4">
    <source>
        <dbReference type="EMBL" id="MBI3015449.1"/>
    </source>
</evidence>
<accession>A0A932GQT0</accession>
<dbReference type="SUPFAM" id="SSF49764">
    <property type="entry name" value="HSP20-like chaperones"/>
    <property type="match status" value="1"/>
</dbReference>
<dbReference type="PROSITE" id="PS01031">
    <property type="entry name" value="SHSP"/>
    <property type="match status" value="1"/>
</dbReference>
<reference evidence="4" key="1">
    <citation type="submission" date="2020-07" db="EMBL/GenBank/DDBJ databases">
        <title>Huge and variable diversity of episymbiotic CPR bacteria and DPANN archaea in groundwater ecosystems.</title>
        <authorList>
            <person name="He C.Y."/>
            <person name="Keren R."/>
            <person name="Whittaker M."/>
            <person name="Farag I.F."/>
            <person name="Doudna J."/>
            <person name="Cate J.H.D."/>
            <person name="Banfield J.F."/>
        </authorList>
    </citation>
    <scope>NUCLEOTIDE SEQUENCE</scope>
    <source>
        <strain evidence="4">NC_groundwater_717_Ag_S-0.2um_59_8</strain>
    </source>
</reference>
<proteinExistence type="inferred from homology"/>
<evidence type="ECO:0000313" key="5">
    <source>
        <dbReference type="Proteomes" id="UP000741360"/>
    </source>
</evidence>
<dbReference type="Pfam" id="PF00011">
    <property type="entry name" value="HSP20"/>
    <property type="match status" value="1"/>
</dbReference>